<comment type="caution">
    <text evidence="5">The sequence shown here is derived from an EMBL/GenBank/DDBJ whole genome shotgun (WGS) entry which is preliminary data.</text>
</comment>
<dbReference type="Pfam" id="PF05964">
    <property type="entry name" value="FYRN"/>
    <property type="match status" value="1"/>
</dbReference>
<dbReference type="PANTHER" id="PTHR22715:SF0">
    <property type="entry name" value="TRANSFORMING GROWTH FACTOR BETA REGULATOR 1"/>
    <property type="match status" value="1"/>
</dbReference>
<feature type="coiled-coil region" evidence="3">
    <location>
        <begin position="25"/>
        <end position="66"/>
    </location>
</feature>
<gene>
    <name evidence="5" type="ORF">DERYTH_LOCUS4282</name>
</gene>
<dbReference type="Gene3D" id="3.30.160.360">
    <property type="match status" value="1"/>
</dbReference>
<evidence type="ECO:0000256" key="1">
    <source>
        <dbReference type="ARBA" id="ARBA00004123"/>
    </source>
</evidence>
<protein>
    <submittedName>
        <fullName evidence="5">12709_t:CDS:1</fullName>
    </submittedName>
</protein>
<dbReference type="EMBL" id="CAJVPY010001624">
    <property type="protein sequence ID" value="CAG8529693.1"/>
    <property type="molecule type" value="Genomic_DNA"/>
</dbReference>
<feature type="region of interest" description="Disordered" evidence="4">
    <location>
        <begin position="1"/>
        <end position="21"/>
    </location>
</feature>
<reference evidence="5" key="1">
    <citation type="submission" date="2021-06" db="EMBL/GenBank/DDBJ databases">
        <authorList>
            <person name="Kallberg Y."/>
            <person name="Tangrot J."/>
            <person name="Rosling A."/>
        </authorList>
    </citation>
    <scope>NUCLEOTIDE SEQUENCE</scope>
    <source>
        <strain evidence="5">MA453B</strain>
    </source>
</reference>
<dbReference type="InterPro" id="IPR003888">
    <property type="entry name" value="FYrich_N"/>
</dbReference>
<evidence type="ECO:0000256" key="2">
    <source>
        <dbReference type="ARBA" id="ARBA00023242"/>
    </source>
</evidence>
<evidence type="ECO:0000313" key="5">
    <source>
        <dbReference type="EMBL" id="CAG8529693.1"/>
    </source>
</evidence>
<keyword evidence="6" id="KW-1185">Reference proteome</keyword>
<evidence type="ECO:0000256" key="4">
    <source>
        <dbReference type="SAM" id="MobiDB-lite"/>
    </source>
</evidence>
<dbReference type="OrthoDB" id="285793at2759"/>
<dbReference type="PROSITE" id="PS51542">
    <property type="entry name" value="FYRN"/>
    <property type="match status" value="1"/>
</dbReference>
<name>A0A9N9FFC4_9GLOM</name>
<dbReference type="Proteomes" id="UP000789405">
    <property type="component" value="Unassembled WGS sequence"/>
</dbReference>
<sequence>MVGRPPKNQLKKSQGDLSPSLYDKYTDLKRKYKELKKKNANLNEECERAIKKIKRCKDERDSLLGQLAKSSIEPESKHARVSKPITKYDSSSSIIPKSTSSALVNTKHRSLVRNIVNDIPIKSKVSAPKRGQGRAPAAPRNMKAYLVPKDENGNFILPVEVGLHTVIKLGKIVYDRDSFHNDRYIYPVGYAVKRPYLSMVDPDKNTIYTSRIEDGEDGPKFIVEAEDRPNQPITASSATGAWTPVIKQANIIRERKHSNAASGPDYFGLSQPTIRKMIQELPNADHCKNYIMQVFELHVPNGAGKHSKKRFSKKYDLESCDMEAFS</sequence>
<dbReference type="AlphaFoldDB" id="A0A9N9FFC4"/>
<dbReference type="GO" id="GO:0005634">
    <property type="term" value="C:nucleus"/>
    <property type="evidence" value="ECO:0007669"/>
    <property type="project" value="UniProtKB-SubCell"/>
</dbReference>
<evidence type="ECO:0000256" key="3">
    <source>
        <dbReference type="SAM" id="Coils"/>
    </source>
</evidence>
<evidence type="ECO:0000313" key="6">
    <source>
        <dbReference type="Proteomes" id="UP000789405"/>
    </source>
</evidence>
<dbReference type="InterPro" id="IPR040092">
    <property type="entry name" value="TBRG1"/>
</dbReference>
<dbReference type="SMART" id="SM00541">
    <property type="entry name" value="FYRN"/>
    <property type="match status" value="1"/>
</dbReference>
<dbReference type="PROSITE" id="PS51543">
    <property type="entry name" value="FYRC"/>
    <property type="match status" value="1"/>
</dbReference>
<dbReference type="PANTHER" id="PTHR22715">
    <property type="entry name" value="TRANSFORMING GROWTH FACTOR BETA REGULATED GENE 1"/>
    <property type="match status" value="1"/>
</dbReference>
<accession>A0A9N9FFC4</accession>
<dbReference type="InterPro" id="IPR003889">
    <property type="entry name" value="FYrich_C"/>
</dbReference>
<keyword evidence="3" id="KW-0175">Coiled coil</keyword>
<dbReference type="Pfam" id="PF05965">
    <property type="entry name" value="FYRC"/>
    <property type="match status" value="1"/>
</dbReference>
<comment type="subcellular location">
    <subcellularLocation>
        <location evidence="1">Nucleus</location>
    </subcellularLocation>
</comment>
<proteinExistence type="predicted"/>
<dbReference type="GO" id="GO:0051726">
    <property type="term" value="P:regulation of cell cycle"/>
    <property type="evidence" value="ECO:0007669"/>
    <property type="project" value="TreeGrafter"/>
</dbReference>
<keyword evidence="2" id="KW-0539">Nucleus</keyword>
<organism evidence="5 6">
    <name type="scientific">Dentiscutata erythropus</name>
    <dbReference type="NCBI Taxonomy" id="1348616"/>
    <lineage>
        <taxon>Eukaryota</taxon>
        <taxon>Fungi</taxon>
        <taxon>Fungi incertae sedis</taxon>
        <taxon>Mucoromycota</taxon>
        <taxon>Glomeromycotina</taxon>
        <taxon>Glomeromycetes</taxon>
        <taxon>Diversisporales</taxon>
        <taxon>Gigasporaceae</taxon>
        <taxon>Dentiscutata</taxon>
    </lineage>
</organism>